<gene>
    <name evidence="1" type="ORF">IGS68_00865</name>
</gene>
<protein>
    <submittedName>
        <fullName evidence="1">Uncharacterized protein</fullName>
    </submittedName>
</protein>
<proteinExistence type="predicted"/>
<dbReference type="RefSeq" id="WP_201076623.1">
    <property type="nucleotide sequence ID" value="NZ_CP067420.1"/>
</dbReference>
<reference evidence="1" key="1">
    <citation type="submission" date="2021-02" db="EMBL/GenBank/DDBJ databases">
        <title>Skermanella TT6 skin isolate.</title>
        <authorList>
            <person name="Lee K."/>
            <person name="Ganzorig M."/>
        </authorList>
    </citation>
    <scope>NUCLEOTIDE SEQUENCE</scope>
    <source>
        <strain evidence="1">TT6</strain>
    </source>
</reference>
<evidence type="ECO:0000313" key="2">
    <source>
        <dbReference type="Proteomes" id="UP000595197"/>
    </source>
</evidence>
<accession>A0ABX7B8D3</accession>
<evidence type="ECO:0000313" key="1">
    <source>
        <dbReference type="EMBL" id="QQP89865.1"/>
    </source>
</evidence>
<dbReference type="Proteomes" id="UP000595197">
    <property type="component" value="Chromosome"/>
</dbReference>
<name>A0ABX7B8D3_9PROT</name>
<keyword evidence="2" id="KW-1185">Reference proteome</keyword>
<dbReference type="EMBL" id="CP067420">
    <property type="protein sequence ID" value="QQP89865.1"/>
    <property type="molecule type" value="Genomic_DNA"/>
</dbReference>
<sequence length="138" mass="15759">MHHIFPDHAVVRRECDILLAVIGWSARLEAFNHWIADAHPEAGVEMTRFDYLPFGPLAEIVFDNYDVILRIRFPTEDGALKFEALWPTRGLAAGPYASLWPDRGPTPPALVPFRPELLRRIAEMERRRKKASDDSDPA</sequence>
<organism evidence="1 2">
    <name type="scientific">Skermanella cutis</name>
    <dbReference type="NCBI Taxonomy" id="2775420"/>
    <lineage>
        <taxon>Bacteria</taxon>
        <taxon>Pseudomonadati</taxon>
        <taxon>Pseudomonadota</taxon>
        <taxon>Alphaproteobacteria</taxon>
        <taxon>Rhodospirillales</taxon>
        <taxon>Azospirillaceae</taxon>
        <taxon>Skermanella</taxon>
    </lineage>
</organism>